<evidence type="ECO:0000313" key="13">
    <source>
        <dbReference type="Proteomes" id="UP000262325"/>
    </source>
</evidence>
<dbReference type="InterPro" id="IPR005878">
    <property type="entry name" value="Ribosom_uL1_bac-type"/>
</dbReference>
<evidence type="ECO:0000256" key="11">
    <source>
        <dbReference type="RuleBase" id="RU000659"/>
    </source>
</evidence>
<keyword evidence="5 10" id="KW-0810">Translation regulation</keyword>
<dbReference type="PANTHER" id="PTHR36427:SF3">
    <property type="entry name" value="LARGE RIBOSOMAL SUBUNIT PROTEIN UL1M"/>
    <property type="match status" value="1"/>
</dbReference>
<evidence type="ECO:0000256" key="6">
    <source>
        <dbReference type="ARBA" id="ARBA00022884"/>
    </source>
</evidence>
<dbReference type="GO" id="GO:0019843">
    <property type="term" value="F:rRNA binding"/>
    <property type="evidence" value="ECO:0007669"/>
    <property type="project" value="UniProtKB-UniRule"/>
</dbReference>
<evidence type="ECO:0000256" key="5">
    <source>
        <dbReference type="ARBA" id="ARBA00022845"/>
    </source>
</evidence>
<dbReference type="InterPro" id="IPR023674">
    <property type="entry name" value="Ribosomal_uL1-like"/>
</dbReference>
<dbReference type="AlphaFoldDB" id="A0A3D5QA46"/>
<dbReference type="EMBL" id="DPPF01000056">
    <property type="protein sequence ID" value="HCW92544.1"/>
    <property type="molecule type" value="Genomic_DNA"/>
</dbReference>
<dbReference type="GO" id="GO:0000049">
    <property type="term" value="F:tRNA binding"/>
    <property type="evidence" value="ECO:0007669"/>
    <property type="project" value="UniProtKB-KW"/>
</dbReference>
<keyword evidence="4 10" id="KW-0699">rRNA-binding</keyword>
<evidence type="ECO:0000256" key="4">
    <source>
        <dbReference type="ARBA" id="ARBA00022730"/>
    </source>
</evidence>
<dbReference type="PIRSF" id="PIRSF002155">
    <property type="entry name" value="Ribosomal_L1"/>
    <property type="match status" value="1"/>
</dbReference>
<keyword evidence="3 10" id="KW-0820">tRNA-binding</keyword>
<proteinExistence type="inferred from homology"/>
<reference evidence="12 13" key="1">
    <citation type="journal article" date="2018" name="Nat. Biotechnol.">
        <title>A standardized bacterial taxonomy based on genome phylogeny substantially revises the tree of life.</title>
        <authorList>
            <person name="Parks D.H."/>
            <person name="Chuvochina M."/>
            <person name="Waite D.W."/>
            <person name="Rinke C."/>
            <person name="Skarshewski A."/>
            <person name="Chaumeil P.A."/>
            <person name="Hugenholtz P."/>
        </authorList>
    </citation>
    <scope>NUCLEOTIDE SEQUENCE [LARGE SCALE GENOMIC DNA]</scope>
    <source>
        <strain evidence="12">UBA8672</strain>
    </source>
</reference>
<comment type="function">
    <text evidence="10">Binds directly to 23S rRNA. The L1 stalk is quite mobile in the ribosome, and is involved in E site tRNA release.</text>
</comment>
<dbReference type="GO" id="GO:0006417">
    <property type="term" value="P:regulation of translation"/>
    <property type="evidence" value="ECO:0007669"/>
    <property type="project" value="UniProtKB-KW"/>
</dbReference>
<dbReference type="InterPro" id="IPR016095">
    <property type="entry name" value="Ribosomal_uL1_3-a/b-sand"/>
</dbReference>
<gene>
    <name evidence="10" type="primary">rplA</name>
    <name evidence="12" type="ORF">DHM44_02565</name>
</gene>
<organism evidence="12 13">
    <name type="scientific">Flexistipes sinusarabici</name>
    <dbReference type="NCBI Taxonomy" id="2352"/>
    <lineage>
        <taxon>Bacteria</taxon>
        <taxon>Pseudomonadati</taxon>
        <taxon>Deferribacterota</taxon>
        <taxon>Deferribacteres</taxon>
        <taxon>Deferribacterales</taxon>
        <taxon>Flexistipitaceae</taxon>
        <taxon>Flexistipes</taxon>
    </lineage>
</organism>
<dbReference type="NCBIfam" id="TIGR01169">
    <property type="entry name" value="rplA_bact"/>
    <property type="match status" value="1"/>
</dbReference>
<dbReference type="HAMAP" id="MF_01318_B">
    <property type="entry name" value="Ribosomal_uL1_B"/>
    <property type="match status" value="1"/>
</dbReference>
<comment type="similarity">
    <text evidence="1 10 11">Belongs to the universal ribosomal protein uL1 family.</text>
</comment>
<comment type="subunit">
    <text evidence="10">Part of the 50S ribosomal subunit.</text>
</comment>
<keyword evidence="6 10" id="KW-0694">RNA-binding</keyword>
<dbReference type="InterPro" id="IPR028364">
    <property type="entry name" value="Ribosomal_uL1/biogenesis"/>
</dbReference>
<evidence type="ECO:0000256" key="8">
    <source>
        <dbReference type="ARBA" id="ARBA00023274"/>
    </source>
</evidence>
<evidence type="ECO:0000256" key="10">
    <source>
        <dbReference type="HAMAP-Rule" id="MF_01318"/>
    </source>
</evidence>
<keyword evidence="2 10" id="KW-0678">Repressor</keyword>
<dbReference type="InterPro" id="IPR002143">
    <property type="entry name" value="Ribosomal_uL1"/>
</dbReference>
<dbReference type="Gene3D" id="3.40.50.790">
    <property type="match status" value="1"/>
</dbReference>
<evidence type="ECO:0000256" key="7">
    <source>
        <dbReference type="ARBA" id="ARBA00022980"/>
    </source>
</evidence>
<evidence type="ECO:0000256" key="2">
    <source>
        <dbReference type="ARBA" id="ARBA00022491"/>
    </source>
</evidence>
<sequence length="235" mass="25468">MAKHGKKYKEALSKIDRLKSYELQEALSLLKEVTFANFDETVEAVVKLGVDPRHADQMVRGSVSLPHGTGKTVRVLVFAKGDKAQEAKDAGADYVGDDDLVSKIQGGWFDFDKVVATPDMMASVGKLGRLLGPRGLMPNPKVGTVTNNIKEVVSDLKAGMIEYRVDKAGIIHAPVGKKSFESTQLAENLKSLIDSLVKAKPESAKGQYVRGVYISTTMGPGLKVDQQQLLGELKL</sequence>
<evidence type="ECO:0000256" key="9">
    <source>
        <dbReference type="ARBA" id="ARBA00035241"/>
    </source>
</evidence>
<keyword evidence="8 10" id="KW-0687">Ribonucleoprotein</keyword>
<dbReference type="CDD" id="cd00403">
    <property type="entry name" value="Ribosomal_L1"/>
    <property type="match status" value="1"/>
</dbReference>
<evidence type="ECO:0000256" key="3">
    <source>
        <dbReference type="ARBA" id="ARBA00022555"/>
    </source>
</evidence>
<evidence type="ECO:0000313" key="12">
    <source>
        <dbReference type="EMBL" id="HCW92544.1"/>
    </source>
</evidence>
<comment type="caution">
    <text evidence="12">The sequence shown here is derived from an EMBL/GenBank/DDBJ whole genome shotgun (WGS) entry which is preliminary data.</text>
</comment>
<dbReference type="SUPFAM" id="SSF56808">
    <property type="entry name" value="Ribosomal protein L1"/>
    <property type="match status" value="1"/>
</dbReference>
<comment type="function">
    <text evidence="10">Protein L1 is also a translational repressor protein, it controls the translation of the L11 operon by binding to its mRNA.</text>
</comment>
<dbReference type="GO" id="GO:0006412">
    <property type="term" value="P:translation"/>
    <property type="evidence" value="ECO:0007669"/>
    <property type="project" value="UniProtKB-UniRule"/>
</dbReference>
<accession>A0A3D5QA46</accession>
<dbReference type="GO" id="GO:0015934">
    <property type="term" value="C:large ribosomal subunit"/>
    <property type="evidence" value="ECO:0007669"/>
    <property type="project" value="InterPro"/>
</dbReference>
<dbReference type="Pfam" id="PF00687">
    <property type="entry name" value="Ribosomal_L1"/>
    <property type="match status" value="1"/>
</dbReference>
<dbReference type="InterPro" id="IPR023673">
    <property type="entry name" value="Ribosomal_uL1_CS"/>
</dbReference>
<dbReference type="PROSITE" id="PS01199">
    <property type="entry name" value="RIBOSOMAL_L1"/>
    <property type="match status" value="1"/>
</dbReference>
<dbReference type="FunFam" id="3.40.50.790:FF:000001">
    <property type="entry name" value="50S ribosomal protein L1"/>
    <property type="match status" value="1"/>
</dbReference>
<protein>
    <recommendedName>
        <fullName evidence="9 10">Large ribosomal subunit protein uL1</fullName>
    </recommendedName>
</protein>
<dbReference type="PANTHER" id="PTHR36427">
    <property type="entry name" value="54S RIBOSOMAL PROTEIN L1, MITOCHONDRIAL"/>
    <property type="match status" value="1"/>
</dbReference>
<keyword evidence="7 10" id="KW-0689">Ribosomal protein</keyword>
<evidence type="ECO:0000256" key="1">
    <source>
        <dbReference type="ARBA" id="ARBA00010531"/>
    </source>
</evidence>
<dbReference type="Proteomes" id="UP000262325">
    <property type="component" value="Unassembled WGS sequence"/>
</dbReference>
<dbReference type="GO" id="GO:0003735">
    <property type="term" value="F:structural constituent of ribosome"/>
    <property type="evidence" value="ECO:0007669"/>
    <property type="project" value="InterPro"/>
</dbReference>
<name>A0A3D5QA46_FLESI</name>
<dbReference type="Gene3D" id="3.30.190.20">
    <property type="match status" value="1"/>
</dbReference>